<reference evidence="8 9" key="1">
    <citation type="journal article" date="2019" name="Int. J. Syst. Evol. Microbiol.">
        <title>The Global Catalogue of Microorganisms (GCM) 10K type strain sequencing project: providing services to taxonomists for standard genome sequencing and annotation.</title>
        <authorList>
            <consortium name="The Broad Institute Genomics Platform"/>
            <consortium name="The Broad Institute Genome Sequencing Center for Infectious Disease"/>
            <person name="Wu L."/>
            <person name="Ma J."/>
        </authorList>
    </citation>
    <scope>NUCLEOTIDE SEQUENCE [LARGE SCALE GENOMIC DNA]</scope>
    <source>
        <strain evidence="8 9">JCM 15933</strain>
    </source>
</reference>
<dbReference type="Proteomes" id="UP001501470">
    <property type="component" value="Unassembled WGS sequence"/>
</dbReference>
<keyword evidence="3 6" id="KW-1133">Transmembrane helix</keyword>
<sequence length="267" mass="28910">MHEIVTWLRDLPTGWFALLALAENAALVGVTALLGHWALKLPGAHRVTPPPGPVSRLELALVAVATVLNAAVTVAGWWLWRAGIITFTLPLTWRALPDLIVLLVVMDVFLYVSHATAHVRWLFPLAHRLHHVFADPRPITLFALHPVEVAGFGGAWLAILAVHPFSAWAVAAYTLLNLLFGILGHLGVEPLPPRVRASAVFKWVATPAMHAGHHATPRYNLGFYTTVWDRLFGTLEPGYDARRTGAPPRTPVGDTTGIGIPTAPSAG</sequence>
<feature type="transmembrane region" description="Helical" evidence="6">
    <location>
        <begin position="59"/>
        <end position="80"/>
    </location>
</feature>
<keyword evidence="4 6" id="KW-0472">Membrane</keyword>
<evidence type="ECO:0000313" key="8">
    <source>
        <dbReference type="EMBL" id="GAA1509549.1"/>
    </source>
</evidence>
<evidence type="ECO:0000256" key="5">
    <source>
        <dbReference type="SAM" id="MobiDB-lite"/>
    </source>
</evidence>
<keyword evidence="9" id="KW-1185">Reference proteome</keyword>
<dbReference type="InterPro" id="IPR050307">
    <property type="entry name" value="Sterol_Desaturase_Related"/>
</dbReference>
<evidence type="ECO:0000256" key="6">
    <source>
        <dbReference type="SAM" id="Phobius"/>
    </source>
</evidence>
<feature type="region of interest" description="Disordered" evidence="5">
    <location>
        <begin position="239"/>
        <end position="267"/>
    </location>
</feature>
<evidence type="ECO:0000256" key="4">
    <source>
        <dbReference type="ARBA" id="ARBA00023136"/>
    </source>
</evidence>
<protein>
    <recommendedName>
        <fullName evidence="7">Fatty acid hydroxylase domain-containing protein</fullName>
    </recommendedName>
</protein>
<keyword evidence="2 6" id="KW-0812">Transmembrane</keyword>
<dbReference type="RefSeq" id="WP_344501941.1">
    <property type="nucleotide sequence ID" value="NZ_BAAAQD010000004.1"/>
</dbReference>
<feature type="domain" description="Fatty acid hydroxylase" evidence="7">
    <location>
        <begin position="100"/>
        <end position="234"/>
    </location>
</feature>
<feature type="transmembrane region" description="Helical" evidence="6">
    <location>
        <begin position="139"/>
        <end position="159"/>
    </location>
</feature>
<feature type="transmembrane region" description="Helical" evidence="6">
    <location>
        <begin position="165"/>
        <end position="188"/>
    </location>
</feature>
<dbReference type="PANTHER" id="PTHR11863">
    <property type="entry name" value="STEROL DESATURASE"/>
    <property type="match status" value="1"/>
</dbReference>
<organism evidence="8 9">
    <name type="scientific">Dactylosporangium maewongense</name>
    <dbReference type="NCBI Taxonomy" id="634393"/>
    <lineage>
        <taxon>Bacteria</taxon>
        <taxon>Bacillati</taxon>
        <taxon>Actinomycetota</taxon>
        <taxon>Actinomycetes</taxon>
        <taxon>Micromonosporales</taxon>
        <taxon>Micromonosporaceae</taxon>
        <taxon>Dactylosporangium</taxon>
    </lineage>
</organism>
<comment type="caution">
    <text evidence="8">The sequence shown here is derived from an EMBL/GenBank/DDBJ whole genome shotgun (WGS) entry which is preliminary data.</text>
</comment>
<feature type="transmembrane region" description="Helical" evidence="6">
    <location>
        <begin position="15"/>
        <end position="39"/>
    </location>
</feature>
<dbReference type="Pfam" id="PF04116">
    <property type="entry name" value="FA_hydroxylase"/>
    <property type="match status" value="1"/>
</dbReference>
<gene>
    <name evidence="8" type="ORF">GCM10009827_024650</name>
</gene>
<dbReference type="EMBL" id="BAAAQD010000004">
    <property type="protein sequence ID" value="GAA1509549.1"/>
    <property type="molecule type" value="Genomic_DNA"/>
</dbReference>
<evidence type="ECO:0000259" key="7">
    <source>
        <dbReference type="Pfam" id="PF04116"/>
    </source>
</evidence>
<accession>A0ABN2A1S2</accession>
<comment type="subcellular location">
    <subcellularLocation>
        <location evidence="1">Membrane</location>
    </subcellularLocation>
</comment>
<name>A0ABN2A1S2_9ACTN</name>
<dbReference type="InterPro" id="IPR006694">
    <property type="entry name" value="Fatty_acid_hydroxylase"/>
</dbReference>
<evidence type="ECO:0000256" key="2">
    <source>
        <dbReference type="ARBA" id="ARBA00022692"/>
    </source>
</evidence>
<proteinExistence type="predicted"/>
<evidence type="ECO:0000256" key="3">
    <source>
        <dbReference type="ARBA" id="ARBA00022989"/>
    </source>
</evidence>
<evidence type="ECO:0000313" key="9">
    <source>
        <dbReference type="Proteomes" id="UP001501470"/>
    </source>
</evidence>
<feature type="transmembrane region" description="Helical" evidence="6">
    <location>
        <begin position="100"/>
        <end position="119"/>
    </location>
</feature>
<evidence type="ECO:0000256" key="1">
    <source>
        <dbReference type="ARBA" id="ARBA00004370"/>
    </source>
</evidence>